<comment type="caution">
    <text evidence="1">The sequence shown here is derived from an EMBL/GenBank/DDBJ whole genome shotgun (WGS) entry which is preliminary data.</text>
</comment>
<proteinExistence type="predicted"/>
<name>A0A9N8HZN1_9STRA</name>
<dbReference type="Proteomes" id="UP001153069">
    <property type="component" value="Unassembled WGS sequence"/>
</dbReference>
<gene>
    <name evidence="1" type="ORF">SEMRO_3831_G351300.1</name>
</gene>
<organism evidence="1 2">
    <name type="scientific">Seminavis robusta</name>
    <dbReference type="NCBI Taxonomy" id="568900"/>
    <lineage>
        <taxon>Eukaryota</taxon>
        <taxon>Sar</taxon>
        <taxon>Stramenopiles</taxon>
        <taxon>Ochrophyta</taxon>
        <taxon>Bacillariophyta</taxon>
        <taxon>Bacillariophyceae</taxon>
        <taxon>Bacillariophycidae</taxon>
        <taxon>Naviculales</taxon>
        <taxon>Naviculaceae</taxon>
        <taxon>Seminavis</taxon>
    </lineage>
</organism>
<dbReference type="EMBL" id="CAICTM010003829">
    <property type="protein sequence ID" value="CAB9531672.1"/>
    <property type="molecule type" value="Genomic_DNA"/>
</dbReference>
<protein>
    <recommendedName>
        <fullName evidence="3">Exostosin GT47 domain-containing protein</fullName>
    </recommendedName>
</protein>
<evidence type="ECO:0000313" key="2">
    <source>
        <dbReference type="Proteomes" id="UP001153069"/>
    </source>
</evidence>
<dbReference type="AlphaFoldDB" id="A0A9N8HZN1"/>
<keyword evidence="2" id="KW-1185">Reference proteome</keyword>
<reference evidence="1" key="1">
    <citation type="submission" date="2020-06" db="EMBL/GenBank/DDBJ databases">
        <authorList>
            <consortium name="Plant Systems Biology data submission"/>
        </authorList>
    </citation>
    <scope>NUCLEOTIDE SEQUENCE</scope>
    <source>
        <strain evidence="1">D6</strain>
    </source>
</reference>
<evidence type="ECO:0008006" key="3">
    <source>
        <dbReference type="Google" id="ProtNLM"/>
    </source>
</evidence>
<sequence length="272" mass="30957">MSNVSSSSVIRMAASLRLETPWHHDEDSASSNETTDQQITVSFSTPAAEERLKAVDSSSLFQLPFYIYDNELDCFEHRIPAIGKPKQYQTPRVHIPSFYIGRPCPHHSNKTKDFAMIATLKPNSKLFQDRSHICDWLHKGQKHQNYTVALCGRGNQCPALGQARFGFHARGDTWGSNRLIDTLLSGAIPLITSPKQIQILPDFVPWEEVTYQVDVSSAAAFDASLQSILQKPEQELEEKLTNISKHLDIFNHKKGRQFDLYMHRFAQLLELY</sequence>
<evidence type="ECO:0000313" key="1">
    <source>
        <dbReference type="EMBL" id="CAB9531672.1"/>
    </source>
</evidence>
<dbReference type="OrthoDB" id="1924787at2759"/>
<accession>A0A9N8HZN1</accession>